<dbReference type="PANTHER" id="PTHR33928:SF2">
    <property type="entry name" value="PECTATE LYASE SUPERFAMILY PROTEIN DOMAIN-CONTAINING PROTEIN-RELATED"/>
    <property type="match status" value="1"/>
</dbReference>
<dbReference type="Pfam" id="PF12708">
    <property type="entry name" value="Pect-lyase_RHGA_epim"/>
    <property type="match status" value="2"/>
</dbReference>
<dbReference type="GO" id="GO:0004650">
    <property type="term" value="F:polygalacturonase activity"/>
    <property type="evidence" value="ECO:0007669"/>
    <property type="project" value="InterPro"/>
</dbReference>
<evidence type="ECO:0000256" key="2">
    <source>
        <dbReference type="SAM" id="SignalP"/>
    </source>
</evidence>
<dbReference type="AlphaFoldDB" id="A0A0N1HD69"/>
<dbReference type="InterPro" id="IPR039279">
    <property type="entry name" value="QRT3-like"/>
</dbReference>
<dbReference type="PANTHER" id="PTHR33928">
    <property type="entry name" value="POLYGALACTURONASE QRT3"/>
    <property type="match status" value="1"/>
</dbReference>
<keyword evidence="2" id="KW-0732">Signal</keyword>
<accession>A0A0N1HD69</accession>
<dbReference type="InterPro" id="IPR011050">
    <property type="entry name" value="Pectin_lyase_fold/virulence"/>
</dbReference>
<comment type="caution">
    <text evidence="4">The sequence shown here is derived from an EMBL/GenBank/DDBJ whole genome shotgun (WGS) entry which is preliminary data.</text>
</comment>
<keyword evidence="5" id="KW-1185">Reference proteome</keyword>
<feature type="chain" id="PRO_5012836608" evidence="2">
    <location>
        <begin position="16"/>
        <end position="939"/>
    </location>
</feature>
<dbReference type="OrthoDB" id="1046782at2759"/>
<dbReference type="CDD" id="cd23668">
    <property type="entry name" value="GH55_beta13glucanase-like"/>
    <property type="match status" value="1"/>
</dbReference>
<dbReference type="RefSeq" id="XP_018002153.1">
    <property type="nucleotide sequence ID" value="XM_018145755.1"/>
</dbReference>
<gene>
    <name evidence="4" type="ORF">AB675_5537</name>
</gene>
<feature type="domain" description="Rhamnogalacturonase A/B/Epimerase-like pectate lyase" evidence="3">
    <location>
        <begin position="531"/>
        <end position="600"/>
    </location>
</feature>
<feature type="signal peptide" evidence="2">
    <location>
        <begin position="1"/>
        <end position="15"/>
    </location>
</feature>
<dbReference type="InterPro" id="IPR012334">
    <property type="entry name" value="Pectin_lyas_fold"/>
</dbReference>
<dbReference type="Gene3D" id="2.160.20.10">
    <property type="entry name" value="Single-stranded right-handed beta-helix, Pectin lyase-like"/>
    <property type="match status" value="2"/>
</dbReference>
<protein>
    <submittedName>
        <fullName evidence="4">Glucan 1,3-beta-glucosidase</fullName>
    </submittedName>
</protein>
<dbReference type="SUPFAM" id="SSF51126">
    <property type="entry name" value="Pectin lyase-like"/>
    <property type="match status" value="2"/>
</dbReference>
<dbReference type="GeneID" id="28737635"/>
<evidence type="ECO:0000256" key="1">
    <source>
        <dbReference type="SAM" id="MobiDB-lite"/>
    </source>
</evidence>
<evidence type="ECO:0000259" key="3">
    <source>
        <dbReference type="Pfam" id="PF12708"/>
    </source>
</evidence>
<sequence length="939" mass="97970">MRPIISLACLSLASAIDPAHQPAWVKSVVASASSAYAPWLTDIPNALVKRQCDEPEHVGGPRHGLAPGQAPYATAQPQPFAVSPESQYPNGPPANVPGSSSGPPNGGPPHGGSPNNGPAGAAPPNGVVSPYGPPTNGGPPGGPPPGQFPPLSPGSVTGPPGGHPPFPTPSNSTNGTCYFWLEDIQHQGIAPYAPEGYQVFRNVKDFGAVGDGVTDDTAAINLAISTGDRCGPGTCNSSTTTPATVYFPAGEYLVSSSIKNFYDTQIIGNPNCLPVIKASANMTSWVIDSSGFGATNTFFRQIENLILDLTAVPPEVPVTGIFWPTAQATRLQNLVFKLSDAPGTQHQGVFISEGSGGIINDLVAYGGLYAFNWGNQQFTMSNLTVYNAVTAINQIWDWGFSYSYLSINNCSVGLNMSSGAPSALSVGQVLIFDSTFTNTPIGIAYGRSNSSQPPAANALAIENVQFNNVLSIVEGSTTVAGWAAGHAYTPNGPNVIEGPITPNNRPGSLLLNGRYYRSAKTDFASAPASAFLSVRSAGAIGDGSTDDTAAFQAVVNSAVSQSKILYIDAGVYVLTKTLYIPAGARITGEAYPTLLATGSFFADMSTPQPFIQIGKPGETGTVLWADAMISGRGALPGAIFVEYNLASSSPSAAPAGGTWTDYGSQSLTGPSSLWDVHVRIGGFAGSDLQINNCPVDKTTAIPPGTVPEQCIAGFMSMHITSSAANLELSANWLWTADHDIEDPDLRQITIFNGRGLYVDSAAGPLWLWGTAVEHHVLYEYQVSDTAQIFMGEIQTETAYYQPNPPATLPFTALPQWNDPVFPEYCYTIEGRNFTGPNTTFNNACDGWGLRVLGAESDVLVYGAGLYSFFANNNVSCAPGGTNPGCQDGIFSVEGGASVSVYGLNTVGVRSMAEIDGTSVITATDNVAGFTNAVVLFRTG</sequence>
<dbReference type="EMBL" id="LFJN01000008">
    <property type="protein sequence ID" value="KPI42190.1"/>
    <property type="molecule type" value="Genomic_DNA"/>
</dbReference>
<evidence type="ECO:0000313" key="4">
    <source>
        <dbReference type="EMBL" id="KPI42190.1"/>
    </source>
</evidence>
<dbReference type="VEuPathDB" id="FungiDB:AB675_5537"/>
<dbReference type="STRING" id="1664694.A0A0N1HD69"/>
<feature type="compositionally biased region" description="Pro residues" evidence="1">
    <location>
        <begin position="131"/>
        <end position="152"/>
    </location>
</feature>
<feature type="domain" description="Rhamnogalacturonase A/B/Epimerase-like pectate lyase" evidence="3">
    <location>
        <begin position="200"/>
        <end position="415"/>
    </location>
</feature>
<organism evidence="4 5">
    <name type="scientific">Cyphellophora attinorum</name>
    <dbReference type="NCBI Taxonomy" id="1664694"/>
    <lineage>
        <taxon>Eukaryota</taxon>
        <taxon>Fungi</taxon>
        <taxon>Dikarya</taxon>
        <taxon>Ascomycota</taxon>
        <taxon>Pezizomycotina</taxon>
        <taxon>Eurotiomycetes</taxon>
        <taxon>Chaetothyriomycetidae</taxon>
        <taxon>Chaetothyriales</taxon>
        <taxon>Cyphellophoraceae</taxon>
        <taxon>Cyphellophora</taxon>
    </lineage>
</organism>
<proteinExistence type="predicted"/>
<dbReference type="Proteomes" id="UP000038010">
    <property type="component" value="Unassembled WGS sequence"/>
</dbReference>
<reference evidence="4 5" key="1">
    <citation type="submission" date="2015-06" db="EMBL/GenBank/DDBJ databases">
        <title>Draft genome of the ant-associated black yeast Phialophora attae CBS 131958.</title>
        <authorList>
            <person name="Moreno L.F."/>
            <person name="Stielow B.J."/>
            <person name="de Hoog S."/>
            <person name="Vicente V.A."/>
            <person name="Weiss V.A."/>
            <person name="de Vries M."/>
            <person name="Cruz L.M."/>
            <person name="Souza E.M."/>
        </authorList>
    </citation>
    <scope>NUCLEOTIDE SEQUENCE [LARGE SCALE GENOMIC DNA]</scope>
    <source>
        <strain evidence="4 5">CBS 131958</strain>
    </source>
</reference>
<dbReference type="InterPro" id="IPR024535">
    <property type="entry name" value="RHGA/B-epi-like_pectate_lyase"/>
</dbReference>
<evidence type="ECO:0000313" key="5">
    <source>
        <dbReference type="Proteomes" id="UP000038010"/>
    </source>
</evidence>
<name>A0A0N1HD69_9EURO</name>
<feature type="compositionally biased region" description="Low complexity" evidence="1">
    <location>
        <begin position="112"/>
        <end position="130"/>
    </location>
</feature>
<feature type="region of interest" description="Disordered" evidence="1">
    <location>
        <begin position="54"/>
        <end position="170"/>
    </location>
</feature>